<accession>A0A9E2L7L7</accession>
<dbReference type="AlphaFoldDB" id="A0A9E2L7L7"/>
<dbReference type="Gene3D" id="1.25.40.10">
    <property type="entry name" value="Tetratricopeptide repeat domain"/>
    <property type="match status" value="1"/>
</dbReference>
<reference evidence="2" key="2">
    <citation type="submission" date="2021-04" db="EMBL/GenBank/DDBJ databases">
        <authorList>
            <person name="Gilroy R."/>
        </authorList>
    </citation>
    <scope>NUCLEOTIDE SEQUENCE</scope>
    <source>
        <strain evidence="2">G3-2149</strain>
    </source>
</reference>
<comment type="caution">
    <text evidence="2">The sequence shown here is derived from an EMBL/GenBank/DDBJ whole genome shotgun (WGS) entry which is preliminary data.</text>
</comment>
<evidence type="ECO:0000256" key="1">
    <source>
        <dbReference type="PROSITE-ProRule" id="PRU00339"/>
    </source>
</evidence>
<dbReference type="InterPro" id="IPR019734">
    <property type="entry name" value="TPR_rpt"/>
</dbReference>
<organism evidence="2 3">
    <name type="scientific">Candidatus Paraprevotella stercoravium</name>
    <dbReference type="NCBI Taxonomy" id="2838725"/>
    <lineage>
        <taxon>Bacteria</taxon>
        <taxon>Pseudomonadati</taxon>
        <taxon>Bacteroidota</taxon>
        <taxon>Bacteroidia</taxon>
        <taxon>Bacteroidales</taxon>
        <taxon>Prevotellaceae</taxon>
        <taxon>Paraprevotella</taxon>
    </lineage>
</organism>
<dbReference type="EMBL" id="JAHLFU010000247">
    <property type="protein sequence ID" value="MBU3854531.1"/>
    <property type="molecule type" value="Genomic_DNA"/>
</dbReference>
<evidence type="ECO:0000313" key="2">
    <source>
        <dbReference type="EMBL" id="MBU3854531.1"/>
    </source>
</evidence>
<evidence type="ECO:0000313" key="3">
    <source>
        <dbReference type="Proteomes" id="UP000823865"/>
    </source>
</evidence>
<protein>
    <submittedName>
        <fullName evidence="2">Tetratricopeptide repeat protein</fullName>
    </submittedName>
</protein>
<dbReference type="SMART" id="SM00028">
    <property type="entry name" value="TPR"/>
    <property type="match status" value="1"/>
</dbReference>
<dbReference type="Pfam" id="PF13432">
    <property type="entry name" value="TPR_16"/>
    <property type="match status" value="1"/>
</dbReference>
<keyword evidence="1" id="KW-0802">TPR repeat</keyword>
<dbReference type="SUPFAM" id="SSF48452">
    <property type="entry name" value="TPR-like"/>
    <property type="match status" value="1"/>
</dbReference>
<proteinExistence type="predicted"/>
<gene>
    <name evidence="2" type="ORF">H9789_12095</name>
</gene>
<dbReference type="PROSITE" id="PS50005">
    <property type="entry name" value="TPR"/>
    <property type="match status" value="1"/>
</dbReference>
<feature type="repeat" description="TPR" evidence="1">
    <location>
        <begin position="144"/>
        <end position="177"/>
    </location>
</feature>
<dbReference type="InterPro" id="IPR011990">
    <property type="entry name" value="TPR-like_helical_dom_sf"/>
</dbReference>
<reference evidence="2" key="1">
    <citation type="journal article" date="2021" name="PeerJ">
        <title>Extensive microbial diversity within the chicken gut microbiome revealed by metagenomics and culture.</title>
        <authorList>
            <person name="Gilroy R."/>
            <person name="Ravi A."/>
            <person name="Getino M."/>
            <person name="Pursley I."/>
            <person name="Horton D.L."/>
            <person name="Alikhan N.F."/>
            <person name="Baker D."/>
            <person name="Gharbi K."/>
            <person name="Hall N."/>
            <person name="Watson M."/>
            <person name="Adriaenssens E.M."/>
            <person name="Foster-Nyarko E."/>
            <person name="Jarju S."/>
            <person name="Secka A."/>
            <person name="Antonio M."/>
            <person name="Oren A."/>
            <person name="Chaudhuri R.R."/>
            <person name="La Ragione R."/>
            <person name="Hildebrand F."/>
            <person name="Pallen M.J."/>
        </authorList>
    </citation>
    <scope>NUCLEOTIDE SEQUENCE</scope>
    <source>
        <strain evidence="2">G3-2149</strain>
    </source>
</reference>
<name>A0A9E2L7L7_9BACT</name>
<sequence length="188" mass="21697">MEKEINNDELIQKDLEMVDRYCQQQDFMDAIALLTQLLKQHPTADSLLRKRASVFLGLGLTKEAAQDLDDLHEMTLDDLVTRINLYIQNQETSKAFEILKQRNEQHPDSKAEYLLISQLHSSQKNYPEALDILQKGMDRIEVFPEAYKERGRIRMLLHDSKGAMDDLRKALEQDPTLLNGLNGTLSNQ</sequence>
<dbReference type="Proteomes" id="UP000823865">
    <property type="component" value="Unassembled WGS sequence"/>
</dbReference>